<dbReference type="Proteomes" id="UP000824192">
    <property type="component" value="Unassembled WGS sequence"/>
</dbReference>
<feature type="region of interest" description="Disordered" evidence="1">
    <location>
        <begin position="1"/>
        <end position="46"/>
    </location>
</feature>
<feature type="compositionally biased region" description="Polar residues" evidence="1">
    <location>
        <begin position="1"/>
        <end position="14"/>
    </location>
</feature>
<gene>
    <name evidence="2" type="ORF">H9868_09885</name>
</gene>
<accession>A0A9D1UNY7</accession>
<name>A0A9D1UNY7_9FIRM</name>
<evidence type="ECO:0000256" key="1">
    <source>
        <dbReference type="SAM" id="MobiDB-lite"/>
    </source>
</evidence>
<dbReference type="EMBL" id="DXGA01000215">
    <property type="protein sequence ID" value="HIW94829.1"/>
    <property type="molecule type" value="Genomic_DNA"/>
</dbReference>
<reference evidence="2" key="1">
    <citation type="journal article" date="2021" name="PeerJ">
        <title>Extensive microbial diversity within the chicken gut microbiome revealed by metagenomics and culture.</title>
        <authorList>
            <person name="Gilroy R."/>
            <person name="Ravi A."/>
            <person name="Getino M."/>
            <person name="Pursley I."/>
            <person name="Horton D.L."/>
            <person name="Alikhan N.F."/>
            <person name="Baker D."/>
            <person name="Gharbi K."/>
            <person name="Hall N."/>
            <person name="Watson M."/>
            <person name="Adriaenssens E.M."/>
            <person name="Foster-Nyarko E."/>
            <person name="Jarju S."/>
            <person name="Secka A."/>
            <person name="Antonio M."/>
            <person name="Oren A."/>
            <person name="Chaudhuri R.R."/>
            <person name="La Ragione R."/>
            <person name="Hildebrand F."/>
            <person name="Pallen M.J."/>
        </authorList>
    </citation>
    <scope>NUCLEOTIDE SEQUENCE</scope>
    <source>
        <strain evidence="2">ChiGjej6B6-1540</strain>
    </source>
</reference>
<evidence type="ECO:0000313" key="3">
    <source>
        <dbReference type="Proteomes" id="UP000824192"/>
    </source>
</evidence>
<evidence type="ECO:0000313" key="2">
    <source>
        <dbReference type="EMBL" id="HIW94829.1"/>
    </source>
</evidence>
<proteinExistence type="predicted"/>
<reference evidence="2" key="2">
    <citation type="submission" date="2021-04" db="EMBL/GenBank/DDBJ databases">
        <authorList>
            <person name="Gilroy R."/>
        </authorList>
    </citation>
    <scope>NUCLEOTIDE SEQUENCE</scope>
    <source>
        <strain evidence="2">ChiGjej6B6-1540</strain>
    </source>
</reference>
<dbReference type="AlphaFoldDB" id="A0A9D1UNY7"/>
<comment type="caution">
    <text evidence="2">The sequence shown here is derived from an EMBL/GenBank/DDBJ whole genome shotgun (WGS) entry which is preliminary data.</text>
</comment>
<organism evidence="2 3">
    <name type="scientific">Candidatus Flavonifractor merdipullorum</name>
    <dbReference type="NCBI Taxonomy" id="2838590"/>
    <lineage>
        <taxon>Bacteria</taxon>
        <taxon>Bacillati</taxon>
        <taxon>Bacillota</taxon>
        <taxon>Clostridia</taxon>
        <taxon>Eubacteriales</taxon>
        <taxon>Oscillospiraceae</taxon>
        <taxon>Flavonifractor</taxon>
    </lineage>
</organism>
<protein>
    <submittedName>
        <fullName evidence="2">Uncharacterized protein</fullName>
    </submittedName>
</protein>
<sequence>MQGNNQDLYKSSAKNCGHENKKQQEGAQSKKQGGAAQNKANPERSY</sequence>